<name>A0A936Z1R0_9BURK</name>
<keyword evidence="3" id="KW-1185">Reference proteome</keyword>
<feature type="compositionally biased region" description="Polar residues" evidence="1">
    <location>
        <begin position="1"/>
        <end position="14"/>
    </location>
</feature>
<protein>
    <submittedName>
        <fullName evidence="2">Uncharacterized protein</fullName>
    </submittedName>
</protein>
<dbReference type="Proteomes" id="UP000599109">
    <property type="component" value="Unassembled WGS sequence"/>
</dbReference>
<reference evidence="2 3" key="1">
    <citation type="journal article" date="2017" name="Int. J. Syst. Evol. Microbiol.">
        <title>Ramlibacter monticola sp. nov., isolated from forest soil.</title>
        <authorList>
            <person name="Chaudhary D.K."/>
            <person name="Kim J."/>
        </authorList>
    </citation>
    <scope>NUCLEOTIDE SEQUENCE [LARGE SCALE GENOMIC DNA]</scope>
    <source>
        <strain evidence="2 3">KACC 19175</strain>
    </source>
</reference>
<evidence type="ECO:0000313" key="3">
    <source>
        <dbReference type="Proteomes" id="UP000599109"/>
    </source>
</evidence>
<gene>
    <name evidence="2" type="ORF">JJ685_16165</name>
</gene>
<dbReference type="RefSeq" id="WP_201675288.1">
    <property type="nucleotide sequence ID" value="NZ_JAEQNE010000003.1"/>
</dbReference>
<accession>A0A936Z1R0</accession>
<comment type="caution">
    <text evidence="2">The sequence shown here is derived from an EMBL/GenBank/DDBJ whole genome shotgun (WGS) entry which is preliminary data.</text>
</comment>
<feature type="region of interest" description="Disordered" evidence="1">
    <location>
        <begin position="1"/>
        <end position="65"/>
    </location>
</feature>
<sequence length="65" mass="6981">MIQLATDPNASRSNWRPAAAEAKENTLASRRPRSGHAWPFIVRHAELASGPSQDPKRTPSTGSGS</sequence>
<evidence type="ECO:0000313" key="2">
    <source>
        <dbReference type="EMBL" id="MBL0392676.1"/>
    </source>
</evidence>
<dbReference type="AlphaFoldDB" id="A0A936Z1R0"/>
<dbReference type="EMBL" id="JAEQNE010000003">
    <property type="protein sequence ID" value="MBL0392676.1"/>
    <property type="molecule type" value="Genomic_DNA"/>
</dbReference>
<organism evidence="2 3">
    <name type="scientific">Ramlibacter monticola</name>
    <dbReference type="NCBI Taxonomy" id="1926872"/>
    <lineage>
        <taxon>Bacteria</taxon>
        <taxon>Pseudomonadati</taxon>
        <taxon>Pseudomonadota</taxon>
        <taxon>Betaproteobacteria</taxon>
        <taxon>Burkholderiales</taxon>
        <taxon>Comamonadaceae</taxon>
        <taxon>Ramlibacter</taxon>
    </lineage>
</organism>
<proteinExistence type="predicted"/>
<evidence type="ECO:0000256" key="1">
    <source>
        <dbReference type="SAM" id="MobiDB-lite"/>
    </source>
</evidence>